<dbReference type="Gene3D" id="3.20.20.410">
    <property type="entry name" value="Protein of unknown function UPF0759"/>
    <property type="match status" value="1"/>
</dbReference>
<gene>
    <name evidence="1" type="ORF">PQJ61_17310</name>
</gene>
<dbReference type="InterPro" id="IPR002763">
    <property type="entry name" value="DUF72"/>
</dbReference>
<accession>A0AAJ1IFS6</accession>
<dbReference type="AlphaFoldDB" id="A0AAJ1IFS6"/>
<dbReference type="InterPro" id="IPR036520">
    <property type="entry name" value="UPF0759_sf"/>
</dbReference>
<dbReference type="EMBL" id="JAQQAL010000050">
    <property type="protein sequence ID" value="MDC7228523.1"/>
    <property type="molecule type" value="Genomic_DNA"/>
</dbReference>
<dbReference type="PANTHER" id="PTHR30348">
    <property type="entry name" value="UNCHARACTERIZED PROTEIN YECE"/>
    <property type="match status" value="1"/>
</dbReference>
<dbReference type="Pfam" id="PF01904">
    <property type="entry name" value="DUF72"/>
    <property type="match status" value="1"/>
</dbReference>
<organism evidence="1 2">
    <name type="scientific">Candidatus Thalassospirochaeta sargassi</name>
    <dbReference type="NCBI Taxonomy" id="3119039"/>
    <lineage>
        <taxon>Bacteria</taxon>
        <taxon>Pseudomonadati</taxon>
        <taxon>Spirochaetota</taxon>
        <taxon>Spirochaetia</taxon>
        <taxon>Spirochaetales</taxon>
        <taxon>Spirochaetaceae</taxon>
        <taxon>Candidatus Thalassospirochaeta</taxon>
    </lineage>
</organism>
<dbReference type="SUPFAM" id="SSF117396">
    <property type="entry name" value="TM1631-like"/>
    <property type="match status" value="1"/>
</dbReference>
<dbReference type="PANTHER" id="PTHR30348:SF4">
    <property type="entry name" value="DUF72 DOMAIN-CONTAINING PROTEIN"/>
    <property type="match status" value="1"/>
</dbReference>
<sequence>MSIKLGTCTWNYDSWLGLVYSYKANSAAEYLKQYSQKYRTVEIDSWFYKIPDKAEVLSYKNSVDSDFSFTCKVTNAITLTNLRNKNKDRNPDLLSSELFKRYLDSIEALLPQIDGIMFEFEYLNKTKMSGAQEFLERLNDFFEKVPSGLPLAIETRNKNYLTNDYFKMLNDNKVMHVFSEKLYMPSVYNVYAKFQDYINDGAIIRLLGGDRKEIEKQTKKQWDNIVQPKDDLKQVVGMINYMSGKGLKITANVNNHYEGSAPKTIMKMIEMLR</sequence>
<name>A0AAJ1IFS6_9SPIO</name>
<proteinExistence type="predicted"/>
<evidence type="ECO:0000313" key="2">
    <source>
        <dbReference type="Proteomes" id="UP001221217"/>
    </source>
</evidence>
<comment type="caution">
    <text evidence="1">The sequence shown here is derived from an EMBL/GenBank/DDBJ whole genome shotgun (WGS) entry which is preliminary data.</text>
</comment>
<dbReference type="Proteomes" id="UP001221217">
    <property type="component" value="Unassembled WGS sequence"/>
</dbReference>
<reference evidence="1 2" key="1">
    <citation type="submission" date="2022-12" db="EMBL/GenBank/DDBJ databases">
        <title>Metagenome assembled genome from gulf of manar.</title>
        <authorList>
            <person name="Kohli P."/>
            <person name="Pk S."/>
            <person name="Venkata Ramana C."/>
            <person name="Sasikala C."/>
        </authorList>
    </citation>
    <scope>NUCLEOTIDE SEQUENCE [LARGE SCALE GENOMIC DNA]</scope>
    <source>
        <strain evidence="1">JB008</strain>
    </source>
</reference>
<protein>
    <submittedName>
        <fullName evidence="1">DUF72 domain-containing protein</fullName>
    </submittedName>
</protein>
<evidence type="ECO:0000313" key="1">
    <source>
        <dbReference type="EMBL" id="MDC7228523.1"/>
    </source>
</evidence>